<dbReference type="OrthoDB" id="5917631at2"/>
<dbReference type="EMBL" id="FUXU01000093">
    <property type="protein sequence ID" value="SKA67426.1"/>
    <property type="molecule type" value="Genomic_DNA"/>
</dbReference>
<proteinExistence type="predicted"/>
<dbReference type="RefSeq" id="WP_078754321.1">
    <property type="nucleotide sequence ID" value="NZ_FUXU01000093.1"/>
</dbReference>
<sequence length="189" mass="20575">MNATRCLIGVISLTQISACTIQTTPTKPLLLYNAKEAVKLSYCDDLANTAYQVSNDKLNGVSKQTQFAAISGDDSAQIKGALIDDIYRGDIKSSWQYSTNVFSECAQKVADIPTDRVEIASLCAQKSLVARGAADMYQSGKVILDTYTAFAPYKTVRPFTVIEDVYDEGLSRAQASKQAWQECMGVVSD</sequence>
<evidence type="ECO:0000313" key="2">
    <source>
        <dbReference type="Proteomes" id="UP000190162"/>
    </source>
</evidence>
<reference evidence="2" key="1">
    <citation type="submission" date="2017-02" db="EMBL/GenBank/DDBJ databases">
        <authorList>
            <person name="Varghese N."/>
            <person name="Submissions S."/>
        </authorList>
    </citation>
    <scope>NUCLEOTIDE SEQUENCE [LARGE SCALE GENOMIC DNA]</scope>
    <source>
        <strain evidence="2">DSM 22720</strain>
    </source>
</reference>
<protein>
    <submittedName>
        <fullName evidence="1">Uncharacterized protein</fullName>
    </submittedName>
</protein>
<dbReference type="AlphaFoldDB" id="A0A1T4VR39"/>
<dbReference type="Proteomes" id="UP000190162">
    <property type="component" value="Unassembled WGS sequence"/>
</dbReference>
<accession>A0A1T4VR39</accession>
<name>A0A1T4VR39_9GAMM</name>
<organism evidence="1 2">
    <name type="scientific">Enterovibrio nigricans DSM 22720</name>
    <dbReference type="NCBI Taxonomy" id="1121868"/>
    <lineage>
        <taxon>Bacteria</taxon>
        <taxon>Pseudomonadati</taxon>
        <taxon>Pseudomonadota</taxon>
        <taxon>Gammaproteobacteria</taxon>
        <taxon>Vibrionales</taxon>
        <taxon>Vibrionaceae</taxon>
        <taxon>Enterovibrio</taxon>
    </lineage>
</organism>
<gene>
    <name evidence="1" type="ORF">SAMN02745132_04211</name>
</gene>
<keyword evidence="2" id="KW-1185">Reference proteome</keyword>
<evidence type="ECO:0000313" key="1">
    <source>
        <dbReference type="EMBL" id="SKA67426.1"/>
    </source>
</evidence>